<gene>
    <name evidence="3" type="ORF">A3K91_1414</name>
</gene>
<keyword evidence="1" id="KW-0732">Signal</keyword>
<evidence type="ECO:0000313" key="3">
    <source>
        <dbReference type="EMBL" id="AMT97018.1"/>
    </source>
</evidence>
<proteinExistence type="predicted"/>
<evidence type="ECO:0000259" key="2">
    <source>
        <dbReference type="Pfam" id="PF07007"/>
    </source>
</evidence>
<dbReference type="Gene3D" id="1.20.1270.180">
    <property type="match status" value="1"/>
</dbReference>
<dbReference type="Proteomes" id="UP000076104">
    <property type="component" value="Chromosome"/>
</dbReference>
<protein>
    <recommendedName>
        <fullName evidence="2">Lysozyme inhibitor LprI-like N-terminal domain-containing protein</fullName>
    </recommendedName>
</protein>
<dbReference type="RefSeq" id="WP_062844640.1">
    <property type="nucleotide sequence ID" value="NZ_CP014945.1"/>
</dbReference>
<dbReference type="Pfam" id="PF07007">
    <property type="entry name" value="LprI"/>
    <property type="match status" value="1"/>
</dbReference>
<dbReference type="InterPro" id="IPR009739">
    <property type="entry name" value="LprI-like_N"/>
</dbReference>
<keyword evidence="4" id="KW-1185">Reference proteome</keyword>
<organism evidence="3 4">
    <name type="scientific">Psychrobacter alimentarius</name>
    <dbReference type="NCBI Taxonomy" id="261164"/>
    <lineage>
        <taxon>Bacteria</taxon>
        <taxon>Pseudomonadati</taxon>
        <taxon>Pseudomonadota</taxon>
        <taxon>Gammaproteobacteria</taxon>
        <taxon>Moraxellales</taxon>
        <taxon>Moraxellaceae</taxon>
        <taxon>Psychrobacter</taxon>
    </lineage>
</organism>
<dbReference type="GeneID" id="33058718"/>
<dbReference type="EMBL" id="CP014945">
    <property type="protein sequence ID" value="AMT97018.1"/>
    <property type="molecule type" value="Genomic_DNA"/>
</dbReference>
<dbReference type="PANTHER" id="PTHR39176:SF1">
    <property type="entry name" value="PERIPLASMIC PROTEIN"/>
    <property type="match status" value="1"/>
</dbReference>
<evidence type="ECO:0000313" key="4">
    <source>
        <dbReference type="Proteomes" id="UP000076104"/>
    </source>
</evidence>
<evidence type="ECO:0000256" key="1">
    <source>
        <dbReference type="SAM" id="SignalP"/>
    </source>
</evidence>
<reference evidence="3 4" key="1">
    <citation type="submission" date="2016-03" db="EMBL/GenBank/DDBJ databases">
        <title>Genome sequencing of Psychrobacter alimentarius PAMC 27889.</title>
        <authorList>
            <person name="Lee J."/>
            <person name="Kim O.-S."/>
        </authorList>
    </citation>
    <scope>NUCLEOTIDE SEQUENCE [LARGE SCALE GENOMIC DNA]</scope>
    <source>
        <strain evidence="3 4">PAMC 27889</strain>
    </source>
</reference>
<dbReference type="PANTHER" id="PTHR39176">
    <property type="entry name" value="PERIPLASMIC PROTEIN-RELATED"/>
    <property type="match status" value="1"/>
</dbReference>
<dbReference type="PROSITE" id="PS51257">
    <property type="entry name" value="PROKAR_LIPOPROTEIN"/>
    <property type="match status" value="1"/>
</dbReference>
<name>A0ABN4N215_9GAMM</name>
<feature type="domain" description="Lysozyme inhibitor LprI-like N-terminal" evidence="2">
    <location>
        <begin position="33"/>
        <end position="123"/>
    </location>
</feature>
<feature type="signal peptide" evidence="1">
    <location>
        <begin position="1"/>
        <end position="29"/>
    </location>
</feature>
<feature type="chain" id="PRO_5045743773" description="Lysozyme inhibitor LprI-like N-terminal domain-containing protein" evidence="1">
    <location>
        <begin position="30"/>
        <end position="133"/>
    </location>
</feature>
<sequence>MKKITSNLRKLSGLTLLSVGLFATAQASAASACDNANTQADINKCTATELSTEDRKLNKSYSDLQRLLDASEKKQLKTAQLAWIDFRDKACKFSARGFSGGSAYPMASNGCLATYTKQRRVQLDDEIANINNR</sequence>
<accession>A0ABN4N215</accession>